<organism evidence="4 5">
    <name type="scientific">Micromonospora cathayae</name>
    <dbReference type="NCBI Taxonomy" id="3028804"/>
    <lineage>
        <taxon>Bacteria</taxon>
        <taxon>Bacillati</taxon>
        <taxon>Actinomycetota</taxon>
        <taxon>Actinomycetes</taxon>
        <taxon>Micromonosporales</taxon>
        <taxon>Micromonosporaceae</taxon>
        <taxon>Micromonospora</taxon>
    </lineage>
</organism>
<keyword evidence="5" id="KW-1185">Reference proteome</keyword>
<dbReference type="EMBL" id="CP118615">
    <property type="protein sequence ID" value="WDZ86328.1"/>
    <property type="molecule type" value="Genomic_DNA"/>
</dbReference>
<evidence type="ECO:0000313" key="5">
    <source>
        <dbReference type="Proteomes" id="UP001219605"/>
    </source>
</evidence>
<dbReference type="RefSeq" id="WP_275033130.1">
    <property type="nucleotide sequence ID" value="NZ_CP118615.1"/>
</dbReference>
<evidence type="ECO:0000256" key="1">
    <source>
        <dbReference type="SAM" id="MobiDB-lite"/>
    </source>
</evidence>
<feature type="transmembrane region" description="Helical" evidence="2">
    <location>
        <begin position="372"/>
        <end position="393"/>
    </location>
</feature>
<evidence type="ECO:0000313" key="4">
    <source>
        <dbReference type="EMBL" id="WDZ86328.1"/>
    </source>
</evidence>
<keyword evidence="3" id="KW-0732">Signal</keyword>
<feature type="compositionally biased region" description="Gly residues" evidence="1">
    <location>
        <begin position="354"/>
        <end position="365"/>
    </location>
</feature>
<evidence type="ECO:0000256" key="2">
    <source>
        <dbReference type="SAM" id="Phobius"/>
    </source>
</evidence>
<evidence type="ECO:0000256" key="3">
    <source>
        <dbReference type="SAM" id="SignalP"/>
    </source>
</evidence>
<dbReference type="Proteomes" id="UP001219605">
    <property type="component" value="Chromosome"/>
</dbReference>
<accession>A0ABY7ZV05</accession>
<feature type="region of interest" description="Disordered" evidence="1">
    <location>
        <begin position="328"/>
        <end position="365"/>
    </location>
</feature>
<protein>
    <submittedName>
        <fullName evidence="4">PT domain-containing protein</fullName>
    </submittedName>
</protein>
<dbReference type="InterPro" id="IPR006311">
    <property type="entry name" value="TAT_signal"/>
</dbReference>
<sequence length="410" mass="42338">MTSSNRSVLARAGTVTLLAAGLVAVAVPAQAADQADLALVPVSTQLAKGVTEAKAKPFRFTVDNTRGTVAARNVTVGVDARKVNKKKVGFVVPEGCQQQRAAIYSCVLGDLAAGTSEDFFIPLFSKGGRGDAGTLTVTINSETTDPELEDNTVDVDLTVTKPGYDLVTWAQDVYANVEVDGAATETDLKPVRPGQTAPLDWVVYNGGSRRATGVFYGITLPAGVSFAEVPATCVVQDVAGFVQAFCEDRAVVLKPGEYYTDKVTVKVADDVTEPVLRIGNVFAYGLDRAVEGEPLEEPQAADSAQRRTFTEADGADNSAVFDVFVDLSAAPTPTPGPTGEPTGEPTASPTVSPGTGGEGGGDGGLPVTGAQAGLIGGVGGAVLIAGGVMFLMARRRRVVLVTPDDETSTR</sequence>
<keyword evidence="2" id="KW-0812">Transmembrane</keyword>
<feature type="signal peptide" evidence="3">
    <location>
        <begin position="1"/>
        <end position="31"/>
    </location>
</feature>
<keyword evidence="2" id="KW-0472">Membrane</keyword>
<name>A0ABY7ZV05_9ACTN</name>
<reference evidence="4 5" key="1">
    <citation type="submission" date="2023-02" db="EMBL/GenBank/DDBJ databases">
        <authorList>
            <person name="Mo P."/>
        </authorList>
    </citation>
    <scope>NUCLEOTIDE SEQUENCE [LARGE SCALE GENOMIC DNA]</scope>
    <source>
        <strain evidence="4 5">HUAS 3</strain>
    </source>
</reference>
<keyword evidence="2" id="KW-1133">Transmembrane helix</keyword>
<proteinExistence type="predicted"/>
<dbReference type="PROSITE" id="PS51318">
    <property type="entry name" value="TAT"/>
    <property type="match status" value="1"/>
</dbReference>
<feature type="chain" id="PRO_5046566028" evidence="3">
    <location>
        <begin position="32"/>
        <end position="410"/>
    </location>
</feature>
<gene>
    <name evidence="4" type="ORF">PVK37_07970</name>
</gene>
<feature type="compositionally biased region" description="Low complexity" evidence="1">
    <location>
        <begin position="339"/>
        <end position="350"/>
    </location>
</feature>